<dbReference type="Gene3D" id="2.30.110.10">
    <property type="entry name" value="Electron Transport, Fmn-binding Protein, Chain A"/>
    <property type="match status" value="1"/>
</dbReference>
<comment type="caution">
    <text evidence="3">The sequence shown here is derived from an EMBL/GenBank/DDBJ whole genome shotgun (WGS) entry which is preliminary data.</text>
</comment>
<dbReference type="Pfam" id="PF04075">
    <property type="entry name" value="F420H2_quin_red"/>
    <property type="match status" value="1"/>
</dbReference>
<dbReference type="EMBL" id="NTKD01000002">
    <property type="protein sequence ID" value="PDH41902.1"/>
    <property type="molecule type" value="Genomic_DNA"/>
</dbReference>
<accession>A0A2A5WZK8</accession>
<evidence type="ECO:0000313" key="3">
    <source>
        <dbReference type="EMBL" id="PDH41902.1"/>
    </source>
</evidence>
<gene>
    <name evidence="3" type="ORF">CNE99_00790</name>
</gene>
<comment type="catalytic activity">
    <reaction evidence="2">
        <text>oxidized coenzyme F420-(gamma-L-Glu)(n) + a quinol + H(+) = reduced coenzyme F420-(gamma-L-Glu)(n) + a quinone</text>
        <dbReference type="Rhea" id="RHEA:39663"/>
        <dbReference type="Rhea" id="RHEA-COMP:12939"/>
        <dbReference type="Rhea" id="RHEA-COMP:14378"/>
        <dbReference type="ChEBI" id="CHEBI:15378"/>
        <dbReference type="ChEBI" id="CHEBI:24646"/>
        <dbReference type="ChEBI" id="CHEBI:132124"/>
        <dbReference type="ChEBI" id="CHEBI:133980"/>
        <dbReference type="ChEBI" id="CHEBI:139511"/>
    </reaction>
</comment>
<evidence type="ECO:0000256" key="1">
    <source>
        <dbReference type="ARBA" id="ARBA00008710"/>
    </source>
</evidence>
<organism evidence="3 4">
    <name type="scientific">OM182 bacterium MED-G24</name>
    <dbReference type="NCBI Taxonomy" id="1986255"/>
    <lineage>
        <taxon>Bacteria</taxon>
        <taxon>Pseudomonadati</taxon>
        <taxon>Pseudomonadota</taxon>
        <taxon>Gammaproteobacteria</taxon>
        <taxon>OMG group</taxon>
        <taxon>OM182 clade</taxon>
    </lineage>
</organism>
<evidence type="ECO:0000313" key="4">
    <source>
        <dbReference type="Proteomes" id="UP000219327"/>
    </source>
</evidence>
<comment type="similarity">
    <text evidence="1">Belongs to the F420H(2)-dependent quinone reductase family.</text>
</comment>
<dbReference type="GO" id="GO:0016491">
    <property type="term" value="F:oxidoreductase activity"/>
    <property type="evidence" value="ECO:0007669"/>
    <property type="project" value="InterPro"/>
</dbReference>
<proteinExistence type="inferred from homology"/>
<name>A0A2A5WZK8_9GAMM</name>
<dbReference type="GO" id="GO:0070967">
    <property type="term" value="F:coenzyme F420 binding"/>
    <property type="evidence" value="ECO:0007669"/>
    <property type="project" value="TreeGrafter"/>
</dbReference>
<protein>
    <recommendedName>
        <fullName evidence="5">Nitroreductase family deazaflavin-dependent oxidoreductase</fullName>
    </recommendedName>
</protein>
<dbReference type="GO" id="GO:0005886">
    <property type="term" value="C:plasma membrane"/>
    <property type="evidence" value="ECO:0007669"/>
    <property type="project" value="TreeGrafter"/>
</dbReference>
<dbReference type="InterPro" id="IPR004378">
    <property type="entry name" value="F420H2_quin_Rdtase"/>
</dbReference>
<dbReference type="PANTHER" id="PTHR39428">
    <property type="entry name" value="F420H(2)-DEPENDENT QUINONE REDUCTASE RV1261C"/>
    <property type="match status" value="1"/>
</dbReference>
<evidence type="ECO:0000256" key="2">
    <source>
        <dbReference type="ARBA" id="ARBA00049106"/>
    </source>
</evidence>
<sequence>MSQASTARLVLITQSRDDGGHQTDALSYQRVNQDYLVVATNETKNTKPDWYLNLKSDPVVQVELDQMSFYAHASAPTGKDRSD</sequence>
<dbReference type="InterPro" id="IPR012349">
    <property type="entry name" value="Split_barrel_FMN-bd"/>
</dbReference>
<reference evidence="3 4" key="1">
    <citation type="submission" date="2017-08" db="EMBL/GenBank/DDBJ databases">
        <title>Fine stratification of microbial communities through a metagenomic profile of the photic zone.</title>
        <authorList>
            <person name="Haro-Moreno J.M."/>
            <person name="Lopez-Perez M."/>
            <person name="De La Torre J."/>
            <person name="Picazo A."/>
            <person name="Camacho A."/>
            <person name="Rodriguez-Valera F."/>
        </authorList>
    </citation>
    <scope>NUCLEOTIDE SEQUENCE [LARGE SCALE GENOMIC DNA]</scope>
    <source>
        <strain evidence="3">MED-G24</strain>
    </source>
</reference>
<evidence type="ECO:0008006" key="5">
    <source>
        <dbReference type="Google" id="ProtNLM"/>
    </source>
</evidence>
<dbReference type="Proteomes" id="UP000219327">
    <property type="component" value="Unassembled WGS sequence"/>
</dbReference>
<dbReference type="AlphaFoldDB" id="A0A2A5WZK8"/>
<dbReference type="PANTHER" id="PTHR39428:SF1">
    <property type="entry name" value="F420H(2)-DEPENDENT QUINONE REDUCTASE RV1261C"/>
    <property type="match status" value="1"/>
</dbReference>